<evidence type="ECO:0000313" key="6">
    <source>
        <dbReference type="EMBL" id="ACF14562.1"/>
    </source>
</evidence>
<dbReference type="STRING" id="517418.Ctha_2110"/>
<name>B3QVG2_CHLT3</name>
<dbReference type="InterPro" id="IPR036249">
    <property type="entry name" value="Thioredoxin-like_sf"/>
</dbReference>
<dbReference type="Gene3D" id="3.40.30.10">
    <property type="entry name" value="Glutaredoxin"/>
    <property type="match status" value="1"/>
</dbReference>
<sequence>MFFAEPALSQTVGSDAPDFSATDMNGNKVSLSDLKGKVVLLDFWASWCAPCKMEMPFLIELYETYKEKGFEILAINMDTKEKNMKRFIEQVNAKSDRPISFKIVPDPEATIAEKYSPEAMPTTIFIDREGKIRYRYKGFHPSNTDDYKSDLEQLF</sequence>
<dbReference type="eggNOG" id="COG0526">
    <property type="taxonomic scope" value="Bacteria"/>
</dbReference>
<proteinExistence type="inferred from homology"/>
<feature type="domain" description="Thioredoxin" evidence="5">
    <location>
        <begin position="10"/>
        <end position="155"/>
    </location>
</feature>
<organism evidence="6 7">
    <name type="scientific">Chloroherpeton thalassium (strain ATCC 35110 / GB-78)</name>
    <dbReference type="NCBI Taxonomy" id="517418"/>
    <lineage>
        <taxon>Bacteria</taxon>
        <taxon>Pseudomonadati</taxon>
        <taxon>Chlorobiota</taxon>
        <taxon>Chlorobiia</taxon>
        <taxon>Chlorobiales</taxon>
        <taxon>Chloroherpetonaceae</taxon>
        <taxon>Chloroherpeton</taxon>
    </lineage>
</organism>
<dbReference type="InterPro" id="IPR017937">
    <property type="entry name" value="Thioredoxin_CS"/>
</dbReference>
<keyword evidence="2" id="KW-0575">Peroxidase</keyword>
<dbReference type="InterPro" id="IPR013766">
    <property type="entry name" value="Thioredoxin_domain"/>
</dbReference>
<dbReference type="CDD" id="cd02966">
    <property type="entry name" value="TlpA_like_family"/>
    <property type="match status" value="1"/>
</dbReference>
<dbReference type="HOGENOM" id="CLU_042529_11_2_10"/>
<evidence type="ECO:0000259" key="5">
    <source>
        <dbReference type="PROSITE" id="PS51352"/>
    </source>
</evidence>
<evidence type="ECO:0000256" key="3">
    <source>
        <dbReference type="ARBA" id="ARBA00023002"/>
    </source>
</evidence>
<dbReference type="PANTHER" id="PTHR42852:SF17">
    <property type="entry name" value="THIOREDOXIN-LIKE PROTEIN HI_1115"/>
    <property type="match status" value="1"/>
</dbReference>
<dbReference type="Proteomes" id="UP000001208">
    <property type="component" value="Chromosome"/>
</dbReference>
<dbReference type="InterPro" id="IPR000866">
    <property type="entry name" value="AhpC/TSA"/>
</dbReference>
<dbReference type="PROSITE" id="PS51355">
    <property type="entry name" value="GLUTATHIONE_PEROXID_3"/>
    <property type="match status" value="1"/>
</dbReference>
<keyword evidence="3" id="KW-0560">Oxidoreductase</keyword>
<accession>B3QVG2</accession>
<dbReference type="PANTHER" id="PTHR42852">
    <property type="entry name" value="THIOL:DISULFIDE INTERCHANGE PROTEIN DSBE"/>
    <property type="match status" value="1"/>
</dbReference>
<dbReference type="EMBL" id="CP001100">
    <property type="protein sequence ID" value="ACF14562.1"/>
    <property type="molecule type" value="Genomic_DNA"/>
</dbReference>
<dbReference type="GO" id="GO:0004601">
    <property type="term" value="F:peroxidase activity"/>
    <property type="evidence" value="ECO:0007669"/>
    <property type="project" value="UniProtKB-KW"/>
</dbReference>
<protein>
    <submittedName>
        <fullName evidence="6">Alkyl hydroperoxide reductase/ Thiol specific antioxidant/ Mal allergen</fullName>
    </submittedName>
</protein>
<evidence type="ECO:0000256" key="2">
    <source>
        <dbReference type="ARBA" id="ARBA00022559"/>
    </source>
</evidence>
<evidence type="ECO:0000256" key="1">
    <source>
        <dbReference type="ARBA" id="ARBA00006926"/>
    </source>
</evidence>
<dbReference type="Pfam" id="PF00578">
    <property type="entry name" value="AhpC-TSA"/>
    <property type="match status" value="1"/>
</dbReference>
<dbReference type="RefSeq" id="WP_012500645.1">
    <property type="nucleotide sequence ID" value="NC_011026.1"/>
</dbReference>
<dbReference type="PROSITE" id="PS51352">
    <property type="entry name" value="THIOREDOXIN_2"/>
    <property type="match status" value="1"/>
</dbReference>
<reference evidence="6 7" key="1">
    <citation type="submission" date="2008-06" db="EMBL/GenBank/DDBJ databases">
        <title>Complete sequence of Chloroherpeton thalassium ATCC 35110.</title>
        <authorList>
            <consortium name="US DOE Joint Genome Institute"/>
            <person name="Lucas S."/>
            <person name="Copeland A."/>
            <person name="Lapidus A."/>
            <person name="Glavina del Rio T."/>
            <person name="Dalin E."/>
            <person name="Tice H."/>
            <person name="Bruce D."/>
            <person name="Goodwin L."/>
            <person name="Pitluck S."/>
            <person name="Schmutz J."/>
            <person name="Larimer F."/>
            <person name="Land M."/>
            <person name="Hauser L."/>
            <person name="Kyrpides N."/>
            <person name="Mikhailova N."/>
            <person name="Liu Z."/>
            <person name="Li T."/>
            <person name="Zhao F."/>
            <person name="Overmann J."/>
            <person name="Bryant D.A."/>
            <person name="Richardson P."/>
        </authorList>
    </citation>
    <scope>NUCLEOTIDE SEQUENCE [LARGE SCALE GENOMIC DNA]</scope>
    <source>
        <strain evidence="7">ATCC 35110 / GB-78</strain>
    </source>
</reference>
<gene>
    <name evidence="6" type="ordered locus">Ctha_2110</name>
</gene>
<dbReference type="KEGG" id="cts:Ctha_2110"/>
<dbReference type="GO" id="GO:0006979">
    <property type="term" value="P:response to oxidative stress"/>
    <property type="evidence" value="ECO:0007669"/>
    <property type="project" value="InterPro"/>
</dbReference>
<dbReference type="InterPro" id="IPR050553">
    <property type="entry name" value="Thioredoxin_ResA/DsbE_sf"/>
</dbReference>
<dbReference type="SUPFAM" id="SSF52833">
    <property type="entry name" value="Thioredoxin-like"/>
    <property type="match status" value="1"/>
</dbReference>
<dbReference type="InterPro" id="IPR000889">
    <property type="entry name" value="Glutathione_peroxidase"/>
</dbReference>
<evidence type="ECO:0000313" key="7">
    <source>
        <dbReference type="Proteomes" id="UP000001208"/>
    </source>
</evidence>
<comment type="similarity">
    <text evidence="1">Belongs to the glutathione peroxidase family.</text>
</comment>
<keyword evidence="7" id="KW-1185">Reference proteome</keyword>
<dbReference type="AlphaFoldDB" id="B3QVG2"/>
<evidence type="ECO:0000256" key="4">
    <source>
        <dbReference type="ARBA" id="ARBA00023284"/>
    </source>
</evidence>
<dbReference type="PROSITE" id="PS00194">
    <property type="entry name" value="THIOREDOXIN_1"/>
    <property type="match status" value="1"/>
</dbReference>
<keyword evidence="4" id="KW-0676">Redox-active center</keyword>